<gene>
    <name evidence="1" type="ORF">G9U52_11640</name>
</gene>
<dbReference type="InterPro" id="IPR026838">
    <property type="entry name" value="YheC/D"/>
</dbReference>
<dbReference type="Gene3D" id="3.30.470.20">
    <property type="entry name" value="ATP-grasp fold, B domain"/>
    <property type="match status" value="1"/>
</dbReference>
<proteinExistence type="predicted"/>
<keyword evidence="2" id="KW-1185">Reference proteome</keyword>
<dbReference type="EMBL" id="JAAOIW010000004">
    <property type="protein sequence ID" value="NHN30485.1"/>
    <property type="molecule type" value="Genomic_DNA"/>
</dbReference>
<dbReference type="Proteomes" id="UP001165962">
    <property type="component" value="Unassembled WGS sequence"/>
</dbReference>
<evidence type="ECO:0008006" key="3">
    <source>
        <dbReference type="Google" id="ProtNLM"/>
    </source>
</evidence>
<dbReference type="RefSeq" id="WP_166149646.1">
    <property type="nucleotide sequence ID" value="NZ_JAAOIW010000004.1"/>
</dbReference>
<dbReference type="Pfam" id="PF14398">
    <property type="entry name" value="ATPgrasp_YheCD"/>
    <property type="match status" value="1"/>
</dbReference>
<evidence type="ECO:0000313" key="2">
    <source>
        <dbReference type="Proteomes" id="UP001165962"/>
    </source>
</evidence>
<sequence>MSRRSSSKWSKYKVLKKSQSLVRYLPATYPLKKKPFWRLLNQYDEVIVKPTGSYGGRGVLLIKALGGQKFLVRAGAKRKKITGTTKLLNYVRPPSSKNLIVQQRISLATINGRPFDLRVMVQRLRKSSWEITGKLAKVAGKGYIITNMRRSHGSILPVKKAIQRSQLKSLSTHSLLAHIDQVALLTAKQLKSYYPRIRSIGIDLGLDKSGKVWIIEANFKPAASLFLNLKDKSMYRRIRFFSK</sequence>
<reference evidence="1" key="1">
    <citation type="submission" date="2020-03" db="EMBL/GenBank/DDBJ databases">
        <title>Draft sequencing of Paenibacilllus sp. S3N08.</title>
        <authorList>
            <person name="Kim D.-U."/>
        </authorList>
    </citation>
    <scope>NUCLEOTIDE SEQUENCE</scope>
    <source>
        <strain evidence="1">S3N08</strain>
    </source>
</reference>
<evidence type="ECO:0000313" key="1">
    <source>
        <dbReference type="EMBL" id="NHN30485.1"/>
    </source>
</evidence>
<comment type="caution">
    <text evidence="1">The sequence shown here is derived from an EMBL/GenBank/DDBJ whole genome shotgun (WGS) entry which is preliminary data.</text>
</comment>
<dbReference type="SUPFAM" id="SSF56059">
    <property type="entry name" value="Glutathione synthetase ATP-binding domain-like"/>
    <property type="match status" value="1"/>
</dbReference>
<accession>A0ABX0J2F2</accession>
<protein>
    <recommendedName>
        <fullName evidence="3">YheC/D-like protein</fullName>
    </recommendedName>
</protein>
<organism evidence="1 2">
    <name type="scientific">Paenibacillus agricola</name>
    <dbReference type="NCBI Taxonomy" id="2716264"/>
    <lineage>
        <taxon>Bacteria</taxon>
        <taxon>Bacillati</taxon>
        <taxon>Bacillota</taxon>
        <taxon>Bacilli</taxon>
        <taxon>Bacillales</taxon>
        <taxon>Paenibacillaceae</taxon>
        <taxon>Paenibacillus</taxon>
    </lineage>
</organism>
<name>A0ABX0J2F2_9BACL</name>